<reference evidence="5 6" key="1">
    <citation type="journal article" date="2022" name="Nat. Ecol. Evol.">
        <title>A masculinizing supergene underlies an exaggerated male reproductive morph in a spider.</title>
        <authorList>
            <person name="Hendrickx F."/>
            <person name="De Corte Z."/>
            <person name="Sonet G."/>
            <person name="Van Belleghem S.M."/>
            <person name="Kostlbacher S."/>
            <person name="Vangestel C."/>
        </authorList>
    </citation>
    <scope>NUCLEOTIDE SEQUENCE [LARGE SCALE GENOMIC DNA]</scope>
    <source>
        <strain evidence="5">W744_W776</strain>
    </source>
</reference>
<sequence>MNASHALVRDPLRDQALLAHSYRSRADLFGFTEYMIMCSKVLRAVDIDDGPELVATGTVNDLFEIFIEFRITEQNFNAYFDLVWNPFRNLALDLIEVFARQYAGTRVPAIHWLWEDAILPKVYNLLRLSWPNTRLTREQMTFVASELKEAIYFRAWPNSYFESAEVCMICRDICITTKHKMNCGHWGCDECIMRWLKDHNSCPFCRGLIFWDLERRTQ</sequence>
<keyword evidence="1 3" id="KW-0479">Metal-binding</keyword>
<keyword evidence="6" id="KW-1185">Reference proteome</keyword>
<dbReference type="SUPFAM" id="SSF57850">
    <property type="entry name" value="RING/U-box"/>
    <property type="match status" value="1"/>
</dbReference>
<dbReference type="PROSITE" id="PS50089">
    <property type="entry name" value="ZF_RING_2"/>
    <property type="match status" value="1"/>
</dbReference>
<accession>A0AAV6TPD3</accession>
<name>A0AAV6TPD3_9ARAC</name>
<evidence type="ECO:0000256" key="2">
    <source>
        <dbReference type="ARBA" id="ARBA00022833"/>
    </source>
</evidence>
<dbReference type="Proteomes" id="UP000827092">
    <property type="component" value="Unassembled WGS sequence"/>
</dbReference>
<protein>
    <recommendedName>
        <fullName evidence="4">RING-type domain-containing protein</fullName>
    </recommendedName>
</protein>
<proteinExistence type="predicted"/>
<comment type="caution">
    <text evidence="5">The sequence shown here is derived from an EMBL/GenBank/DDBJ whole genome shotgun (WGS) entry which is preliminary data.</text>
</comment>
<dbReference type="AlphaFoldDB" id="A0AAV6TPD3"/>
<dbReference type="Gene3D" id="3.30.40.10">
    <property type="entry name" value="Zinc/RING finger domain, C3HC4 (zinc finger)"/>
    <property type="match status" value="1"/>
</dbReference>
<gene>
    <name evidence="5" type="ORF">JTE90_016324</name>
</gene>
<dbReference type="EMBL" id="JAFNEN010001470">
    <property type="protein sequence ID" value="KAG8173835.1"/>
    <property type="molecule type" value="Genomic_DNA"/>
</dbReference>
<dbReference type="PANTHER" id="PTHR15315:SF26">
    <property type="entry name" value="E3 UBIQUITIN-PROTEIN LIGASE NRDP1"/>
    <property type="match status" value="1"/>
</dbReference>
<keyword evidence="2" id="KW-0862">Zinc</keyword>
<organism evidence="5 6">
    <name type="scientific">Oedothorax gibbosus</name>
    <dbReference type="NCBI Taxonomy" id="931172"/>
    <lineage>
        <taxon>Eukaryota</taxon>
        <taxon>Metazoa</taxon>
        <taxon>Ecdysozoa</taxon>
        <taxon>Arthropoda</taxon>
        <taxon>Chelicerata</taxon>
        <taxon>Arachnida</taxon>
        <taxon>Araneae</taxon>
        <taxon>Araneomorphae</taxon>
        <taxon>Entelegynae</taxon>
        <taxon>Araneoidea</taxon>
        <taxon>Linyphiidae</taxon>
        <taxon>Erigoninae</taxon>
        <taxon>Oedothorax</taxon>
    </lineage>
</organism>
<dbReference type="InterPro" id="IPR013083">
    <property type="entry name" value="Znf_RING/FYVE/PHD"/>
</dbReference>
<evidence type="ECO:0000313" key="5">
    <source>
        <dbReference type="EMBL" id="KAG8173835.1"/>
    </source>
</evidence>
<evidence type="ECO:0000313" key="6">
    <source>
        <dbReference type="Proteomes" id="UP000827092"/>
    </source>
</evidence>
<dbReference type="InterPro" id="IPR001841">
    <property type="entry name" value="Znf_RING"/>
</dbReference>
<keyword evidence="1 3" id="KW-0863">Zinc-finger</keyword>
<evidence type="ECO:0000256" key="1">
    <source>
        <dbReference type="ARBA" id="ARBA00022771"/>
    </source>
</evidence>
<evidence type="ECO:0000259" key="4">
    <source>
        <dbReference type="PROSITE" id="PS50089"/>
    </source>
</evidence>
<dbReference type="Pfam" id="PF13639">
    <property type="entry name" value="zf-RING_2"/>
    <property type="match status" value="1"/>
</dbReference>
<feature type="domain" description="RING-type" evidence="4">
    <location>
        <begin position="167"/>
        <end position="206"/>
    </location>
</feature>
<dbReference type="PANTHER" id="PTHR15315">
    <property type="entry name" value="RING FINGER PROTEIN 41, 151"/>
    <property type="match status" value="1"/>
</dbReference>
<dbReference type="GO" id="GO:0008270">
    <property type="term" value="F:zinc ion binding"/>
    <property type="evidence" value="ECO:0007669"/>
    <property type="project" value="UniProtKB-KW"/>
</dbReference>
<evidence type="ECO:0000256" key="3">
    <source>
        <dbReference type="PROSITE-ProRule" id="PRU00175"/>
    </source>
</evidence>